<name>A0A6G1EX06_9ORYZ</name>
<dbReference type="AlphaFoldDB" id="A0A6G1EX06"/>
<keyword evidence="3" id="KW-1185">Reference proteome</keyword>
<organism evidence="2 3">
    <name type="scientific">Oryza meyeriana var. granulata</name>
    <dbReference type="NCBI Taxonomy" id="110450"/>
    <lineage>
        <taxon>Eukaryota</taxon>
        <taxon>Viridiplantae</taxon>
        <taxon>Streptophyta</taxon>
        <taxon>Embryophyta</taxon>
        <taxon>Tracheophyta</taxon>
        <taxon>Spermatophyta</taxon>
        <taxon>Magnoliopsida</taxon>
        <taxon>Liliopsida</taxon>
        <taxon>Poales</taxon>
        <taxon>Poaceae</taxon>
        <taxon>BOP clade</taxon>
        <taxon>Oryzoideae</taxon>
        <taxon>Oryzeae</taxon>
        <taxon>Oryzinae</taxon>
        <taxon>Oryza</taxon>
        <taxon>Oryza meyeriana</taxon>
    </lineage>
</organism>
<reference evidence="2 3" key="1">
    <citation type="submission" date="2019-11" db="EMBL/GenBank/DDBJ databases">
        <title>Whole genome sequence of Oryza granulata.</title>
        <authorList>
            <person name="Li W."/>
        </authorList>
    </citation>
    <scope>NUCLEOTIDE SEQUENCE [LARGE SCALE GENOMIC DNA]</scope>
    <source>
        <strain evidence="3">cv. Menghai</strain>
        <tissue evidence="2">Leaf</tissue>
    </source>
</reference>
<evidence type="ECO:0000313" key="3">
    <source>
        <dbReference type="Proteomes" id="UP000479710"/>
    </source>
</evidence>
<feature type="region of interest" description="Disordered" evidence="1">
    <location>
        <begin position="1"/>
        <end position="22"/>
    </location>
</feature>
<feature type="region of interest" description="Disordered" evidence="1">
    <location>
        <begin position="79"/>
        <end position="102"/>
    </location>
</feature>
<sequence length="102" mass="11266">MLRVHQANPPAQSHGATASARTDNGVATAIYDQPCAARPTTLAAKHITKRGSRALLPPFGSRRSVVAYFDLSRRRHLGRAEYPPQPSHADDPETLNLMRRRL</sequence>
<proteinExistence type="predicted"/>
<gene>
    <name evidence="2" type="ORF">E2562_016405</name>
</gene>
<evidence type="ECO:0000313" key="2">
    <source>
        <dbReference type="EMBL" id="KAF0929166.1"/>
    </source>
</evidence>
<accession>A0A6G1EX06</accession>
<dbReference type="Proteomes" id="UP000479710">
    <property type="component" value="Unassembled WGS sequence"/>
</dbReference>
<feature type="compositionally biased region" description="Polar residues" evidence="1">
    <location>
        <begin position="9"/>
        <end position="22"/>
    </location>
</feature>
<comment type="caution">
    <text evidence="2">The sequence shown here is derived from an EMBL/GenBank/DDBJ whole genome shotgun (WGS) entry which is preliminary data.</text>
</comment>
<protein>
    <submittedName>
        <fullName evidence="2">Uncharacterized protein</fullName>
    </submittedName>
</protein>
<evidence type="ECO:0000256" key="1">
    <source>
        <dbReference type="SAM" id="MobiDB-lite"/>
    </source>
</evidence>
<dbReference type="EMBL" id="SPHZ02000002">
    <property type="protein sequence ID" value="KAF0929166.1"/>
    <property type="molecule type" value="Genomic_DNA"/>
</dbReference>